<proteinExistence type="predicted"/>
<name>A0A382GMU9_9ZZZZ</name>
<dbReference type="EMBL" id="UINC01056279">
    <property type="protein sequence ID" value="SVB76115.1"/>
    <property type="molecule type" value="Genomic_DNA"/>
</dbReference>
<sequence>MRTVITEALRLKYEGAIAEAKANIEIYLTNSAGIGEHPEILSAIDTQVEKIAEAEDKLIVLAQYFKEDNQKTLVE</sequence>
<evidence type="ECO:0000313" key="1">
    <source>
        <dbReference type="EMBL" id="SVB76115.1"/>
    </source>
</evidence>
<reference evidence="1" key="1">
    <citation type="submission" date="2018-05" db="EMBL/GenBank/DDBJ databases">
        <authorList>
            <person name="Lanie J.A."/>
            <person name="Ng W.-L."/>
            <person name="Kazmierczak K.M."/>
            <person name="Andrzejewski T.M."/>
            <person name="Davidsen T.M."/>
            <person name="Wayne K.J."/>
            <person name="Tettelin H."/>
            <person name="Glass J.I."/>
            <person name="Rusch D."/>
            <person name="Podicherti R."/>
            <person name="Tsui H.-C.T."/>
            <person name="Winkler M.E."/>
        </authorList>
    </citation>
    <scope>NUCLEOTIDE SEQUENCE</scope>
</reference>
<gene>
    <name evidence="1" type="ORF">METZ01_LOCUS228969</name>
</gene>
<accession>A0A382GMU9</accession>
<dbReference type="AlphaFoldDB" id="A0A382GMU9"/>
<organism evidence="1">
    <name type="scientific">marine metagenome</name>
    <dbReference type="NCBI Taxonomy" id="408172"/>
    <lineage>
        <taxon>unclassified sequences</taxon>
        <taxon>metagenomes</taxon>
        <taxon>ecological metagenomes</taxon>
    </lineage>
</organism>
<protein>
    <submittedName>
        <fullName evidence="1">Uncharacterized protein</fullName>
    </submittedName>
</protein>